<dbReference type="AlphaFoldDB" id="F0ZWI9"/>
<proteinExistence type="predicted"/>
<dbReference type="EMBL" id="GL871237">
    <property type="protein sequence ID" value="EGC31683.1"/>
    <property type="molecule type" value="Genomic_DNA"/>
</dbReference>
<dbReference type="KEGG" id="dpp:DICPUDRAFT_156420"/>
<reference evidence="2" key="1">
    <citation type="journal article" date="2011" name="Genome Biol.">
        <title>Comparative genomics of the social amoebae Dictyostelium discoideum and Dictyostelium purpureum.</title>
        <authorList>
            <consortium name="US DOE Joint Genome Institute (JGI-PGF)"/>
            <person name="Sucgang R."/>
            <person name="Kuo A."/>
            <person name="Tian X."/>
            <person name="Salerno W."/>
            <person name="Parikh A."/>
            <person name="Feasley C.L."/>
            <person name="Dalin E."/>
            <person name="Tu H."/>
            <person name="Huang E."/>
            <person name="Barry K."/>
            <person name="Lindquist E."/>
            <person name="Shapiro H."/>
            <person name="Bruce D."/>
            <person name="Schmutz J."/>
            <person name="Salamov A."/>
            <person name="Fey P."/>
            <person name="Gaudet P."/>
            <person name="Anjard C."/>
            <person name="Babu M.M."/>
            <person name="Basu S."/>
            <person name="Bushmanova Y."/>
            <person name="van der Wel H."/>
            <person name="Katoh-Kurasawa M."/>
            <person name="Dinh C."/>
            <person name="Coutinho P.M."/>
            <person name="Saito T."/>
            <person name="Elias M."/>
            <person name="Schaap P."/>
            <person name="Kay R.R."/>
            <person name="Henrissat B."/>
            <person name="Eichinger L."/>
            <person name="Rivero F."/>
            <person name="Putnam N.H."/>
            <person name="West C.M."/>
            <person name="Loomis W.F."/>
            <person name="Chisholm R.L."/>
            <person name="Shaulsky G."/>
            <person name="Strassmann J.E."/>
            <person name="Queller D.C."/>
            <person name="Kuspa A."/>
            <person name="Grigoriev I.V."/>
        </authorList>
    </citation>
    <scope>NUCLEOTIDE SEQUENCE [LARGE SCALE GENOMIC DNA]</scope>
    <source>
        <strain evidence="2">QSDP1</strain>
    </source>
</reference>
<dbReference type="Proteomes" id="UP000001064">
    <property type="component" value="Unassembled WGS sequence"/>
</dbReference>
<keyword evidence="2" id="KW-1185">Reference proteome</keyword>
<dbReference type="VEuPathDB" id="AmoebaDB:DICPUDRAFT_156420"/>
<dbReference type="RefSeq" id="XP_003291781.1">
    <property type="nucleotide sequence ID" value="XM_003291733.1"/>
</dbReference>
<accession>F0ZWI9</accession>
<name>F0ZWI9_DICPU</name>
<sequence length="81" mass="8541">MSIIKSISSMGPVSGASSRKSMLSLSGVSSFTNNESSCFGGGFGGSFNPCFDPCCKPCCDPCGSNINFINIDIDIGRRRWC</sequence>
<dbReference type="GeneID" id="10505529"/>
<evidence type="ECO:0000313" key="2">
    <source>
        <dbReference type="Proteomes" id="UP000001064"/>
    </source>
</evidence>
<organism evidence="1 2">
    <name type="scientific">Dictyostelium purpureum</name>
    <name type="common">Slime mold</name>
    <dbReference type="NCBI Taxonomy" id="5786"/>
    <lineage>
        <taxon>Eukaryota</taxon>
        <taxon>Amoebozoa</taxon>
        <taxon>Evosea</taxon>
        <taxon>Eumycetozoa</taxon>
        <taxon>Dictyostelia</taxon>
        <taxon>Dictyosteliales</taxon>
        <taxon>Dictyosteliaceae</taxon>
        <taxon>Dictyostelium</taxon>
    </lineage>
</organism>
<evidence type="ECO:0000313" key="1">
    <source>
        <dbReference type="EMBL" id="EGC31683.1"/>
    </source>
</evidence>
<gene>
    <name evidence="1" type="ORF">DICPUDRAFT_156420</name>
</gene>
<protein>
    <submittedName>
        <fullName evidence="1">Uncharacterized protein</fullName>
    </submittedName>
</protein>
<dbReference type="InParanoid" id="F0ZWI9"/>